<keyword evidence="1" id="KW-0808">Transferase</keyword>
<dbReference type="InterPro" id="IPR029063">
    <property type="entry name" value="SAM-dependent_MTases_sf"/>
</dbReference>
<dbReference type="OrthoDB" id="517270at2"/>
<organism evidence="1 2">
    <name type="scientific">Amycolatopsis mediterranei (strain U-32)</name>
    <dbReference type="NCBI Taxonomy" id="749927"/>
    <lineage>
        <taxon>Bacteria</taxon>
        <taxon>Bacillati</taxon>
        <taxon>Actinomycetota</taxon>
        <taxon>Actinomycetes</taxon>
        <taxon>Pseudonocardiales</taxon>
        <taxon>Pseudonocardiaceae</taxon>
        <taxon>Amycolatopsis</taxon>
    </lineage>
</organism>
<sequence length="207" mass="22108">MTDDALEASSVVANRAMNRERRLAGRDGYSRVLGFDILSLPSGARWLDLCCGSGRALLDAAEARPDLDVTGVDLVGYFAAAGPVRFETASITAWQPAGRFDLVTCVHGLHYVGDKLGALRRAASWLGDGGVFVANFDVAGIEAPGGARRVLRALREAGFTYDSRAHRIRRDGPFAGSLPFRYLGADDRAGPNYTGRPAVRSCYGSAL</sequence>
<reference evidence="1 2" key="1">
    <citation type="journal article" date="2010" name="Cell Res.">
        <title>Complete genome sequence of the rifamycin SV-producing Amycolatopsis mediterranei U32 revealed its genetic characteristics in phylogeny and metabolism.</title>
        <authorList>
            <person name="Zhao W."/>
            <person name="Zhong Y."/>
            <person name="Yuan H."/>
            <person name="Wang J."/>
            <person name="Zheng H."/>
            <person name="Wang Y."/>
            <person name="Cen X."/>
            <person name="Xu F."/>
            <person name="Bai J."/>
            <person name="Han X."/>
            <person name="Lu G."/>
            <person name="Zhu Y."/>
            <person name="Shao Z."/>
            <person name="Yan H."/>
            <person name="Li C."/>
            <person name="Peng N."/>
            <person name="Zhang Z."/>
            <person name="Zhang Y."/>
            <person name="Lin W."/>
            <person name="Fan Y."/>
            <person name="Qin Z."/>
            <person name="Hu Y."/>
            <person name="Zhu B."/>
            <person name="Wang S."/>
            <person name="Ding X."/>
            <person name="Zhao G.P."/>
        </authorList>
    </citation>
    <scope>NUCLEOTIDE SEQUENCE [LARGE SCALE GENOMIC DNA]</scope>
    <source>
        <strain evidence="2">U-32</strain>
    </source>
</reference>
<dbReference type="Gene3D" id="3.40.50.150">
    <property type="entry name" value="Vaccinia Virus protein VP39"/>
    <property type="match status" value="1"/>
</dbReference>
<dbReference type="Pfam" id="PF13489">
    <property type="entry name" value="Methyltransf_23"/>
    <property type="match status" value="1"/>
</dbReference>
<dbReference type="CDD" id="cd02440">
    <property type="entry name" value="AdoMet_MTases"/>
    <property type="match status" value="1"/>
</dbReference>
<accession>A0A0H3D2W6</accession>
<dbReference type="RefSeq" id="WP_013223927.1">
    <property type="nucleotide sequence ID" value="NC_014318.1"/>
</dbReference>
<dbReference type="HOGENOM" id="CLU_1137396_0_0_11"/>
<protein>
    <submittedName>
        <fullName evidence="1">Methyltransferase</fullName>
    </submittedName>
</protein>
<dbReference type="SUPFAM" id="SSF53335">
    <property type="entry name" value="S-adenosyl-L-methionine-dependent methyltransferases"/>
    <property type="match status" value="1"/>
</dbReference>
<dbReference type="PATRIC" id="fig|749927.5.peg.2104"/>
<evidence type="ECO:0000313" key="1">
    <source>
        <dbReference type="EMBL" id="ADJ43846.1"/>
    </source>
</evidence>
<name>A0A0H3D2W6_AMYMU</name>
<dbReference type="eggNOG" id="COG2226">
    <property type="taxonomic scope" value="Bacteria"/>
</dbReference>
<proteinExistence type="predicted"/>
<evidence type="ECO:0000313" key="2">
    <source>
        <dbReference type="Proteomes" id="UP000000328"/>
    </source>
</evidence>
<dbReference type="GO" id="GO:0032259">
    <property type="term" value="P:methylation"/>
    <property type="evidence" value="ECO:0007669"/>
    <property type="project" value="UniProtKB-KW"/>
</dbReference>
<dbReference type="EMBL" id="CP002000">
    <property type="protein sequence ID" value="ADJ43846.1"/>
    <property type="molecule type" value="Genomic_DNA"/>
</dbReference>
<dbReference type="KEGG" id="amd:AMED_2039"/>
<dbReference type="AlphaFoldDB" id="A0A0H3D2W6"/>
<dbReference type="GeneID" id="92869825"/>
<dbReference type="Proteomes" id="UP000000328">
    <property type="component" value="Chromosome"/>
</dbReference>
<dbReference type="GO" id="GO:0008168">
    <property type="term" value="F:methyltransferase activity"/>
    <property type="evidence" value="ECO:0007669"/>
    <property type="project" value="UniProtKB-KW"/>
</dbReference>
<gene>
    <name evidence="1" type="ordered locus">AMED_2039</name>
</gene>
<keyword evidence="1" id="KW-0489">Methyltransferase</keyword>